<feature type="repeat" description="WD" evidence="3">
    <location>
        <begin position="261"/>
        <end position="295"/>
    </location>
</feature>
<dbReference type="Gene3D" id="2.40.10.10">
    <property type="entry name" value="Trypsin-like serine proteases"/>
    <property type="match status" value="2"/>
</dbReference>
<dbReference type="InterPro" id="IPR009003">
    <property type="entry name" value="Peptidase_S1_PA"/>
</dbReference>
<proteinExistence type="predicted"/>
<dbReference type="PANTHER" id="PTHR19879:SF9">
    <property type="entry name" value="TRANSCRIPTION INITIATION FACTOR TFIID SUBUNIT 5"/>
    <property type="match status" value="1"/>
</dbReference>
<dbReference type="KEGG" id="oac:Oscil6304_1414"/>
<dbReference type="SUPFAM" id="SSF50998">
    <property type="entry name" value="Quinoprotein alcohol dehydrogenase-like"/>
    <property type="match status" value="1"/>
</dbReference>
<evidence type="ECO:0000256" key="1">
    <source>
        <dbReference type="ARBA" id="ARBA00022574"/>
    </source>
</evidence>
<keyword evidence="2" id="KW-0677">Repeat</keyword>
<dbReference type="OrthoDB" id="422888at2"/>
<dbReference type="SMART" id="SM00320">
    <property type="entry name" value="WD40"/>
    <property type="match status" value="4"/>
</dbReference>
<dbReference type="InterPro" id="IPR011047">
    <property type="entry name" value="Quinoprotein_ADH-like_sf"/>
</dbReference>
<evidence type="ECO:0000313" key="4">
    <source>
        <dbReference type="EMBL" id="AFY81121.1"/>
    </source>
</evidence>
<dbReference type="AlphaFoldDB" id="K9TG51"/>
<dbReference type="PROSITE" id="PS00678">
    <property type="entry name" value="WD_REPEATS_1"/>
    <property type="match status" value="1"/>
</dbReference>
<dbReference type="InterPro" id="IPR019775">
    <property type="entry name" value="WD40_repeat_CS"/>
</dbReference>
<dbReference type="RefSeq" id="WP_015147768.1">
    <property type="nucleotide sequence ID" value="NC_019693.1"/>
</dbReference>
<dbReference type="Pfam" id="PF13365">
    <property type="entry name" value="Trypsin_2"/>
    <property type="match status" value="1"/>
</dbReference>
<dbReference type="InterPro" id="IPR015943">
    <property type="entry name" value="WD40/YVTN_repeat-like_dom_sf"/>
</dbReference>
<dbReference type="PROSITE" id="PS50082">
    <property type="entry name" value="WD_REPEATS_2"/>
    <property type="match status" value="1"/>
</dbReference>
<dbReference type="eggNOG" id="COG2319">
    <property type="taxonomic scope" value="Bacteria"/>
</dbReference>
<reference evidence="4 5" key="1">
    <citation type="submission" date="2012-06" db="EMBL/GenBank/DDBJ databases">
        <title>Finished chromosome of genome of Oscillatoria acuminata PCC 6304.</title>
        <authorList>
            <consortium name="US DOE Joint Genome Institute"/>
            <person name="Gugger M."/>
            <person name="Coursin T."/>
            <person name="Rippka R."/>
            <person name="Tandeau De Marsac N."/>
            <person name="Huntemann M."/>
            <person name="Wei C.-L."/>
            <person name="Han J."/>
            <person name="Detter J.C."/>
            <person name="Han C."/>
            <person name="Tapia R."/>
            <person name="Davenport K."/>
            <person name="Daligault H."/>
            <person name="Erkkila T."/>
            <person name="Gu W."/>
            <person name="Munk A.C.C."/>
            <person name="Teshima H."/>
            <person name="Xu Y."/>
            <person name="Chain P."/>
            <person name="Chen A."/>
            <person name="Krypides N."/>
            <person name="Mavromatis K."/>
            <person name="Markowitz V."/>
            <person name="Szeto E."/>
            <person name="Ivanova N."/>
            <person name="Mikhailova N."/>
            <person name="Ovchinnikova G."/>
            <person name="Pagani I."/>
            <person name="Pati A."/>
            <person name="Goodwin L."/>
            <person name="Peters L."/>
            <person name="Pitluck S."/>
            <person name="Woyke T."/>
            <person name="Kerfeld C."/>
        </authorList>
    </citation>
    <scope>NUCLEOTIDE SEQUENCE [LARGE SCALE GENOMIC DNA]</scope>
    <source>
        <strain evidence="4 5">PCC 6304</strain>
    </source>
</reference>
<dbReference type="Proteomes" id="UP000010367">
    <property type="component" value="Chromosome"/>
</dbReference>
<keyword evidence="1 3" id="KW-0853">WD repeat</keyword>
<sequence length="567" mass="61687">MVRNWYSGISTVLLSATIVAFSWSFAYPQTVDERVIAAVAKSMTVIINGQNPGSGIIIAKQGNTYTVLTAKHVLATEDAYQIVTPEGTVYPLNYNQVTKLPNLDLALAQFTSSENYPVAVMGNSDTTTEGTGVYISGWPHPGEAITQRIFQFTSGKLSGRAMGAADEGYELVYTNVTRSGMSGGPVFDETGVLIGIHGRAEGEPIYNPETGDTVAVKSGFNLGIPLNLFLEIAVEVGVNLPYARFNFFSVQDLKVDDKFFVTSAAIAPDNRTVIAGYGDGIIRLWDLSTGELKQTWDQGSRHHTKKVHITPDGKFLVSLHRRDAEPDIIQVWDLGTGAIQQTFNGNFFTAMSPDGQLIATGNHGENVINLWEVETGDFKRAIALENEVTDIAFSADGQWIAVANAYHGRILNLATQEPVQTAQYPLDTPAKQTVRCVALSPDGKTFVTALMPRATSAYSSTAGRVIVWDIQTGEILKNWAIPKTHIKFNCSLFFDPSGQRLVLAGGSVEDEESVLMWNVQTGNRLFFPEGKTVAAFSPDGQTFVTGRYDPNSMGAGAEFMTIWRPKP</sequence>
<dbReference type="InParanoid" id="K9TG51"/>
<dbReference type="PATRIC" id="fig|56110.3.peg.1704"/>
<dbReference type="PANTHER" id="PTHR19879">
    <property type="entry name" value="TRANSCRIPTION INITIATION FACTOR TFIID"/>
    <property type="match status" value="1"/>
</dbReference>
<gene>
    <name evidence="4" type="ORF">Oscil6304_1414</name>
</gene>
<name>K9TG51_9CYAN</name>
<dbReference type="EMBL" id="CP003607">
    <property type="protein sequence ID" value="AFY81121.1"/>
    <property type="molecule type" value="Genomic_DNA"/>
</dbReference>
<dbReference type="InterPro" id="IPR001680">
    <property type="entry name" value="WD40_rpt"/>
</dbReference>
<dbReference type="InterPro" id="IPR043504">
    <property type="entry name" value="Peptidase_S1_PA_chymotrypsin"/>
</dbReference>
<evidence type="ECO:0000256" key="3">
    <source>
        <dbReference type="PROSITE-ProRule" id="PRU00221"/>
    </source>
</evidence>
<protein>
    <submittedName>
        <fullName evidence="4">WD40 repeat-containing protein</fullName>
    </submittedName>
</protein>
<dbReference type="Gene3D" id="2.130.10.10">
    <property type="entry name" value="YVTN repeat-like/Quinoprotein amine dehydrogenase"/>
    <property type="match status" value="3"/>
</dbReference>
<dbReference type="SUPFAM" id="SSF50494">
    <property type="entry name" value="Trypsin-like serine proteases"/>
    <property type="match status" value="1"/>
</dbReference>
<keyword evidence="5" id="KW-1185">Reference proteome</keyword>
<dbReference type="STRING" id="56110.Oscil6304_1414"/>
<accession>K9TG51</accession>
<evidence type="ECO:0000256" key="2">
    <source>
        <dbReference type="ARBA" id="ARBA00022737"/>
    </source>
</evidence>
<dbReference type="eggNOG" id="COG0265">
    <property type="taxonomic scope" value="Bacteria"/>
</dbReference>
<dbReference type="Pfam" id="PF00400">
    <property type="entry name" value="WD40"/>
    <property type="match status" value="2"/>
</dbReference>
<evidence type="ECO:0000313" key="5">
    <source>
        <dbReference type="Proteomes" id="UP000010367"/>
    </source>
</evidence>
<organism evidence="4 5">
    <name type="scientific">Oscillatoria acuminata PCC 6304</name>
    <dbReference type="NCBI Taxonomy" id="56110"/>
    <lineage>
        <taxon>Bacteria</taxon>
        <taxon>Bacillati</taxon>
        <taxon>Cyanobacteriota</taxon>
        <taxon>Cyanophyceae</taxon>
        <taxon>Oscillatoriophycideae</taxon>
        <taxon>Oscillatoriales</taxon>
        <taxon>Oscillatoriaceae</taxon>
        <taxon>Oscillatoria</taxon>
    </lineage>
</organism>
<dbReference type="HOGENOM" id="CLU_480474_0_0_3"/>